<protein>
    <submittedName>
        <fullName evidence="2">Uncharacterized protein</fullName>
    </submittedName>
</protein>
<proteinExistence type="predicted"/>
<sequence>MAPDHKALEVSKDDINQLISIRSRLRRAGYCYAIEKIASNPDLRAVFKGKLSELPSRLANNKIQPHINHYVTTIDGGRDLNIFDNLDHLTEIQRYWNHFGPEDKNVLLLKNAIQAANQAVARHKEGVRRAAEQAEAQKKRWALEKEEKKLKEEAKRKQEAKEKMEREALAQERSEILALKEEWKDRLYAMVHKNGSCCKRVKQLANMVSFLDIFPKSIKEGRAWVDDAATFIQHSWNSLELKVNNGATEDRTRDGTEVEEDITAVFAEVTLGEVFDQVLLSHLFHENPPCELCLNSKKVESLKGIITAAALKNSTSALLGARPLDSRELEDLGKLRRLLYDGVIAQLKSCEQYPNFYMRNGISMGIHRRGPRSLREDFNRYFDDSLDWKQEYDAFSEEKRCDRINQQGDLHVLDWIREVASHILRILLTFLEENGTKCLNWDVTLSVNPNECWFKEMPLETLLKDFYNYLATVLHPQKDSAEELWMQTIGKKLALLDQFDAETLVNKEIKQEEGLVLLGEETVLKRSCEDLSGNGHLEKKIKIEAE</sequence>
<keyword evidence="1" id="KW-0175">Coiled coil</keyword>
<evidence type="ECO:0000256" key="1">
    <source>
        <dbReference type="SAM" id="Coils"/>
    </source>
</evidence>
<keyword evidence="3" id="KW-1185">Reference proteome</keyword>
<feature type="coiled-coil region" evidence="1">
    <location>
        <begin position="113"/>
        <end position="174"/>
    </location>
</feature>
<organism evidence="2 3">
    <name type="scientific">Ascobolus immersus RN42</name>
    <dbReference type="NCBI Taxonomy" id="1160509"/>
    <lineage>
        <taxon>Eukaryota</taxon>
        <taxon>Fungi</taxon>
        <taxon>Dikarya</taxon>
        <taxon>Ascomycota</taxon>
        <taxon>Pezizomycotina</taxon>
        <taxon>Pezizomycetes</taxon>
        <taxon>Pezizales</taxon>
        <taxon>Ascobolaceae</taxon>
        <taxon>Ascobolus</taxon>
    </lineage>
</organism>
<reference evidence="2 3" key="1">
    <citation type="journal article" date="2018" name="Nat. Ecol. Evol.">
        <title>Pezizomycetes genomes reveal the molecular basis of ectomycorrhizal truffle lifestyle.</title>
        <authorList>
            <person name="Murat C."/>
            <person name="Payen T."/>
            <person name="Noel B."/>
            <person name="Kuo A."/>
            <person name="Morin E."/>
            <person name="Chen J."/>
            <person name="Kohler A."/>
            <person name="Krizsan K."/>
            <person name="Balestrini R."/>
            <person name="Da Silva C."/>
            <person name="Montanini B."/>
            <person name="Hainaut M."/>
            <person name="Levati E."/>
            <person name="Barry K.W."/>
            <person name="Belfiori B."/>
            <person name="Cichocki N."/>
            <person name="Clum A."/>
            <person name="Dockter R.B."/>
            <person name="Fauchery L."/>
            <person name="Guy J."/>
            <person name="Iotti M."/>
            <person name="Le Tacon F."/>
            <person name="Lindquist E.A."/>
            <person name="Lipzen A."/>
            <person name="Malagnac F."/>
            <person name="Mello A."/>
            <person name="Molinier V."/>
            <person name="Miyauchi S."/>
            <person name="Poulain J."/>
            <person name="Riccioni C."/>
            <person name="Rubini A."/>
            <person name="Sitrit Y."/>
            <person name="Splivallo R."/>
            <person name="Traeger S."/>
            <person name="Wang M."/>
            <person name="Zifcakova L."/>
            <person name="Wipf D."/>
            <person name="Zambonelli A."/>
            <person name="Paolocci F."/>
            <person name="Nowrousian M."/>
            <person name="Ottonello S."/>
            <person name="Baldrian P."/>
            <person name="Spatafora J.W."/>
            <person name="Henrissat B."/>
            <person name="Nagy L.G."/>
            <person name="Aury J.M."/>
            <person name="Wincker P."/>
            <person name="Grigoriev I.V."/>
            <person name="Bonfante P."/>
            <person name="Martin F.M."/>
        </authorList>
    </citation>
    <scope>NUCLEOTIDE SEQUENCE [LARGE SCALE GENOMIC DNA]</scope>
    <source>
        <strain evidence="2 3">RN42</strain>
    </source>
</reference>
<dbReference type="Proteomes" id="UP000275078">
    <property type="component" value="Unassembled WGS sequence"/>
</dbReference>
<name>A0A3N4HX06_ASCIM</name>
<accession>A0A3N4HX06</accession>
<evidence type="ECO:0000313" key="3">
    <source>
        <dbReference type="Proteomes" id="UP000275078"/>
    </source>
</evidence>
<gene>
    <name evidence="2" type="ORF">BJ508DRAFT_331050</name>
</gene>
<evidence type="ECO:0000313" key="2">
    <source>
        <dbReference type="EMBL" id="RPA76501.1"/>
    </source>
</evidence>
<dbReference type="EMBL" id="ML119743">
    <property type="protein sequence ID" value="RPA76501.1"/>
    <property type="molecule type" value="Genomic_DNA"/>
</dbReference>
<dbReference type="AlphaFoldDB" id="A0A3N4HX06"/>